<dbReference type="Pfam" id="PF07995">
    <property type="entry name" value="GSDH"/>
    <property type="match status" value="1"/>
</dbReference>
<dbReference type="InterPro" id="IPR011041">
    <property type="entry name" value="Quinoprot_gluc/sorb_DH_b-prop"/>
</dbReference>
<dbReference type="Gene3D" id="2.120.10.30">
    <property type="entry name" value="TolB, C-terminal domain"/>
    <property type="match status" value="1"/>
</dbReference>
<dbReference type="PANTHER" id="PTHR19328">
    <property type="entry name" value="HEDGEHOG-INTERACTING PROTEIN"/>
    <property type="match status" value="1"/>
</dbReference>
<evidence type="ECO:0000259" key="1">
    <source>
        <dbReference type="Pfam" id="PF07995"/>
    </source>
</evidence>
<dbReference type="SUPFAM" id="SSF50952">
    <property type="entry name" value="Soluble quinoprotein glucose dehydrogenase"/>
    <property type="match status" value="1"/>
</dbReference>
<accession>A0A4R9M0B5</accession>
<dbReference type="RefSeq" id="WP_135760825.1">
    <property type="nucleotide sequence ID" value="NZ_RQHW01000047.1"/>
</dbReference>
<dbReference type="EMBL" id="RQHW01000047">
    <property type="protein sequence ID" value="TGN18138.1"/>
    <property type="molecule type" value="Genomic_DNA"/>
</dbReference>
<evidence type="ECO:0000313" key="3">
    <source>
        <dbReference type="Proteomes" id="UP000298058"/>
    </source>
</evidence>
<feature type="domain" description="Glucose/Sorbosone dehydrogenase" evidence="1">
    <location>
        <begin position="77"/>
        <end position="415"/>
    </location>
</feature>
<dbReference type="AlphaFoldDB" id="A0A4R9M0B5"/>
<dbReference type="InterPro" id="IPR012938">
    <property type="entry name" value="Glc/Sorbosone_DH"/>
</dbReference>
<evidence type="ECO:0000313" key="2">
    <source>
        <dbReference type="EMBL" id="TGN18138.1"/>
    </source>
</evidence>
<protein>
    <submittedName>
        <fullName evidence="2">Dehydrogenase</fullName>
    </submittedName>
</protein>
<dbReference type="PANTHER" id="PTHR19328:SF75">
    <property type="entry name" value="ALDOSE SUGAR DEHYDROGENASE YLII"/>
    <property type="match status" value="1"/>
</dbReference>
<keyword evidence="3" id="KW-1185">Reference proteome</keyword>
<reference evidence="2" key="1">
    <citation type="journal article" date="2019" name="PLoS Negl. Trop. Dis.">
        <title>Revisiting the worldwide diversity of Leptospira species in the environment.</title>
        <authorList>
            <person name="Vincent A.T."/>
            <person name="Schiettekatte O."/>
            <person name="Bourhy P."/>
            <person name="Veyrier F.J."/>
            <person name="Picardeau M."/>
        </authorList>
    </citation>
    <scope>NUCLEOTIDE SEQUENCE [LARGE SCALE GENOMIC DNA]</scope>
    <source>
        <strain evidence="2">201300427</strain>
    </source>
</reference>
<gene>
    <name evidence="2" type="ORF">EHS15_12025</name>
</gene>
<proteinExistence type="predicted"/>
<dbReference type="Proteomes" id="UP000298058">
    <property type="component" value="Unassembled WGS sequence"/>
</dbReference>
<comment type="caution">
    <text evidence="2">The sequence shown here is derived from an EMBL/GenBank/DDBJ whole genome shotgun (WGS) entry which is preliminary data.</text>
</comment>
<dbReference type="InterPro" id="IPR011042">
    <property type="entry name" value="6-blade_b-propeller_TolB-like"/>
</dbReference>
<dbReference type="OrthoDB" id="9770043at2"/>
<name>A0A4R9M0B5_9LEPT</name>
<sequence length="418" mass="46931">MRRSSSSKSVFIFLCFSLTLVFVHCDAVRSLLVSKLGAAEDYKPETDPSKMFAEYSRKDASREKIKVTLKEVAAGFAQPTDLQFPPSEIGYFVVAEKTGALKWGKLNSKDTGVLLQLNATTDGEQGLLGAAFHPDFSKNGKIYLNYTLKSGKKDISRIAEWTFTSTTDFTKAKLTSERVIMEVEQPYPNHNAGQLAFGPDKMLYIGWGDGGWMNDPKKNGQNPKTFLGSMLRVNVDLQAEGKAYSIPSDNPFLNDVCCAKETFAFGFRNPWRYSFDPKGRLIVADVGQDLWEEISIVEKGNNYGWNIKEAFHCFDPKENCPSDRLSDPIYEYGREEGQSITGGYVYTSSNRSLKNKYIFADFITGRIWAFEIPATSKEKVTQVYSLGKWPILISTFGKDTEGNVYVVDFSSGRIYKID</sequence>
<organism evidence="2 3">
    <name type="scientific">Leptospira idonii</name>
    <dbReference type="NCBI Taxonomy" id="1193500"/>
    <lineage>
        <taxon>Bacteria</taxon>
        <taxon>Pseudomonadati</taxon>
        <taxon>Spirochaetota</taxon>
        <taxon>Spirochaetia</taxon>
        <taxon>Leptospirales</taxon>
        <taxon>Leptospiraceae</taxon>
        <taxon>Leptospira</taxon>
    </lineage>
</organism>